<dbReference type="InterPro" id="IPR013087">
    <property type="entry name" value="Znf_C2H2_type"/>
</dbReference>
<dbReference type="GO" id="GO:0008270">
    <property type="term" value="F:zinc ion binding"/>
    <property type="evidence" value="ECO:0007669"/>
    <property type="project" value="UniProtKB-KW"/>
</dbReference>
<dbReference type="InterPro" id="IPR051061">
    <property type="entry name" value="Zinc_finger_trans_reg"/>
</dbReference>
<keyword evidence="2" id="KW-0479">Metal-binding</keyword>
<comment type="subcellular location">
    <subcellularLocation>
        <location evidence="1">Nucleus</location>
    </subcellularLocation>
</comment>
<feature type="region of interest" description="Disordered" evidence="10">
    <location>
        <begin position="494"/>
        <end position="552"/>
    </location>
</feature>
<accession>A0AAF0F4Z7</accession>
<feature type="domain" description="C2H2-type" evidence="11">
    <location>
        <begin position="169"/>
        <end position="198"/>
    </location>
</feature>
<feature type="region of interest" description="Disordered" evidence="10">
    <location>
        <begin position="34"/>
        <end position="163"/>
    </location>
</feature>
<keyword evidence="7" id="KW-0804">Transcription</keyword>
<dbReference type="PROSITE" id="PS50157">
    <property type="entry name" value="ZINC_FINGER_C2H2_2"/>
    <property type="match status" value="2"/>
</dbReference>
<keyword evidence="6" id="KW-0805">Transcription regulation</keyword>
<feature type="compositionally biased region" description="Polar residues" evidence="10">
    <location>
        <begin position="239"/>
        <end position="254"/>
    </location>
</feature>
<evidence type="ECO:0000256" key="10">
    <source>
        <dbReference type="SAM" id="MobiDB-lite"/>
    </source>
</evidence>
<protein>
    <recommendedName>
        <fullName evidence="11">C2H2-type domain-containing protein</fullName>
    </recommendedName>
</protein>
<evidence type="ECO:0000256" key="1">
    <source>
        <dbReference type="ARBA" id="ARBA00004123"/>
    </source>
</evidence>
<evidence type="ECO:0000256" key="2">
    <source>
        <dbReference type="ARBA" id="ARBA00022723"/>
    </source>
</evidence>
<feature type="region of interest" description="Disordered" evidence="10">
    <location>
        <begin position="427"/>
        <end position="457"/>
    </location>
</feature>
<feature type="compositionally biased region" description="Polar residues" evidence="10">
    <location>
        <begin position="516"/>
        <end position="538"/>
    </location>
</feature>
<dbReference type="EMBL" id="CP118375">
    <property type="protein sequence ID" value="WFD42858.1"/>
    <property type="molecule type" value="Genomic_DNA"/>
</dbReference>
<evidence type="ECO:0000256" key="6">
    <source>
        <dbReference type="ARBA" id="ARBA00023015"/>
    </source>
</evidence>
<evidence type="ECO:0000259" key="11">
    <source>
        <dbReference type="PROSITE" id="PS50157"/>
    </source>
</evidence>
<feature type="compositionally biased region" description="Polar residues" evidence="10">
    <location>
        <begin position="427"/>
        <end position="439"/>
    </location>
</feature>
<name>A0AAF0F4Z7_9BASI</name>
<proteinExistence type="predicted"/>
<dbReference type="Proteomes" id="UP001214628">
    <property type="component" value="Chromosome 1"/>
</dbReference>
<feature type="compositionally biased region" description="Basic and acidic residues" evidence="10">
    <location>
        <begin position="46"/>
        <end position="67"/>
    </location>
</feature>
<feature type="domain" description="C2H2-type" evidence="11">
    <location>
        <begin position="199"/>
        <end position="223"/>
    </location>
</feature>
<keyword evidence="8" id="KW-0539">Nucleus</keyword>
<dbReference type="SMART" id="SM00355">
    <property type="entry name" value="ZnF_C2H2"/>
    <property type="match status" value="2"/>
</dbReference>
<evidence type="ECO:0000313" key="12">
    <source>
        <dbReference type="EMBL" id="WFD42858.1"/>
    </source>
</evidence>
<dbReference type="AlphaFoldDB" id="A0AAF0F4Z7"/>
<dbReference type="GO" id="GO:0000978">
    <property type="term" value="F:RNA polymerase II cis-regulatory region sequence-specific DNA binding"/>
    <property type="evidence" value="ECO:0007669"/>
    <property type="project" value="UniProtKB-ARBA"/>
</dbReference>
<evidence type="ECO:0000256" key="5">
    <source>
        <dbReference type="ARBA" id="ARBA00022833"/>
    </source>
</evidence>
<feature type="region of interest" description="Disordered" evidence="10">
    <location>
        <begin position="224"/>
        <end position="264"/>
    </location>
</feature>
<keyword evidence="5" id="KW-0862">Zinc</keyword>
<gene>
    <name evidence="12" type="ORF">MPSI1_001508</name>
</gene>
<evidence type="ECO:0000256" key="7">
    <source>
        <dbReference type="ARBA" id="ARBA00023163"/>
    </source>
</evidence>
<dbReference type="InterPro" id="IPR036236">
    <property type="entry name" value="Znf_C2H2_sf"/>
</dbReference>
<keyword evidence="13" id="KW-1185">Reference proteome</keyword>
<evidence type="ECO:0000313" key="13">
    <source>
        <dbReference type="Proteomes" id="UP001214628"/>
    </source>
</evidence>
<keyword evidence="3" id="KW-0677">Repeat</keyword>
<dbReference type="FunFam" id="3.30.160.60:FF:000125">
    <property type="entry name" value="Putative zinc finger protein 143"/>
    <property type="match status" value="1"/>
</dbReference>
<organism evidence="12 13">
    <name type="scientific">Malassezia psittaci</name>
    <dbReference type="NCBI Taxonomy" id="1821823"/>
    <lineage>
        <taxon>Eukaryota</taxon>
        <taxon>Fungi</taxon>
        <taxon>Dikarya</taxon>
        <taxon>Basidiomycota</taxon>
        <taxon>Ustilaginomycotina</taxon>
        <taxon>Malasseziomycetes</taxon>
        <taxon>Malasseziales</taxon>
        <taxon>Malasseziaceae</taxon>
        <taxon>Malassezia</taxon>
    </lineage>
</organism>
<feature type="compositionally biased region" description="Basic and acidic residues" evidence="10">
    <location>
        <begin position="76"/>
        <end position="88"/>
    </location>
</feature>
<feature type="compositionally biased region" description="Basic and acidic residues" evidence="10">
    <location>
        <begin position="255"/>
        <end position="264"/>
    </location>
</feature>
<dbReference type="GO" id="GO:0000981">
    <property type="term" value="F:DNA-binding transcription factor activity, RNA polymerase II-specific"/>
    <property type="evidence" value="ECO:0007669"/>
    <property type="project" value="UniProtKB-ARBA"/>
</dbReference>
<feature type="compositionally biased region" description="Basic and acidic residues" evidence="10">
    <location>
        <begin position="153"/>
        <end position="163"/>
    </location>
</feature>
<evidence type="ECO:0000256" key="4">
    <source>
        <dbReference type="ARBA" id="ARBA00022771"/>
    </source>
</evidence>
<evidence type="ECO:0000256" key="8">
    <source>
        <dbReference type="ARBA" id="ARBA00023242"/>
    </source>
</evidence>
<dbReference type="Gene3D" id="3.30.160.60">
    <property type="entry name" value="Classic Zinc Finger"/>
    <property type="match status" value="2"/>
</dbReference>
<dbReference type="SUPFAM" id="SSF57667">
    <property type="entry name" value="beta-beta-alpha zinc fingers"/>
    <property type="match status" value="1"/>
</dbReference>
<evidence type="ECO:0000256" key="9">
    <source>
        <dbReference type="PROSITE-ProRule" id="PRU00042"/>
    </source>
</evidence>
<dbReference type="PROSITE" id="PS00028">
    <property type="entry name" value="ZINC_FINGER_C2H2_1"/>
    <property type="match status" value="2"/>
</dbReference>
<dbReference type="PANTHER" id="PTHR46179:SF13">
    <property type="entry name" value="C2H2-TYPE DOMAIN-CONTAINING PROTEIN"/>
    <property type="match status" value="1"/>
</dbReference>
<evidence type="ECO:0000256" key="3">
    <source>
        <dbReference type="ARBA" id="ARBA00022737"/>
    </source>
</evidence>
<reference evidence="12" key="1">
    <citation type="submission" date="2023-02" db="EMBL/GenBank/DDBJ databases">
        <title>Mating type loci evolution in Malassezia.</title>
        <authorList>
            <person name="Coelho M.A."/>
        </authorList>
    </citation>
    <scope>NUCLEOTIDE SEQUENCE</scope>
    <source>
        <strain evidence="12">CBS 14136</strain>
    </source>
</reference>
<dbReference type="GO" id="GO:0005634">
    <property type="term" value="C:nucleus"/>
    <property type="evidence" value="ECO:0007669"/>
    <property type="project" value="UniProtKB-SubCell"/>
</dbReference>
<feature type="compositionally biased region" description="Polar residues" evidence="10">
    <location>
        <begin position="121"/>
        <end position="130"/>
    </location>
</feature>
<dbReference type="PANTHER" id="PTHR46179">
    <property type="entry name" value="ZINC FINGER PROTEIN"/>
    <property type="match status" value="1"/>
</dbReference>
<keyword evidence="4 9" id="KW-0863">Zinc-finger</keyword>
<sequence length="552" mass="60233">MQEVPDRNEFVVAATPGDDVAQVKTKYAMHSSPANALEWKSPLTHDSARGSEYPHDIPPQKDNEKISETTSPADSEAYHKSKRADQKRSAVFTSRGRKSLKSEPLLDNSESIRCDPGLSSGAGSTASMNGPESIASDTAPMASTESKAGFVGQKRETKGSIHIDGKKRYPCPFAGCDKTFSTSGHSSRHSRIHTGEKPYHCTYPGCRAQFSRYDNSLQHYRTHIISSKDGKKPRGKAASSATSDNGESSQSSKPGRSEMIIDKERTLSLPLVPLEKLRESQSGLDGALRSQDGVKRMRLSPRPLLLQSSIDDMHDESPFAVRNSYDMYDSQSASLNDRPSMKRETYTWHGMGSGVSVMNQLHPGNGLPLPSRGPAKAKRALSAYSPYPSPTHATFDKPMLANSHTFDLGSRPIPYPLAGTELDRMYPTTQPEFSNSSKRSLGKPSSLPPFANSPEDARSLDFSMRRSGSMPSLLNLDEPRLESSNSLLKYSLSSGKSTSKLGMPRTFTDQAEHSSNRAIGSGASSSATELDTETNLSMHQRELLPSLSANRR</sequence>